<dbReference type="Proteomes" id="UP001227268">
    <property type="component" value="Unassembled WGS sequence"/>
</dbReference>
<evidence type="ECO:0000313" key="1">
    <source>
        <dbReference type="EMBL" id="KAJ9105284.1"/>
    </source>
</evidence>
<organism evidence="1 2">
    <name type="scientific">Naganishia friedmannii</name>
    <dbReference type="NCBI Taxonomy" id="89922"/>
    <lineage>
        <taxon>Eukaryota</taxon>
        <taxon>Fungi</taxon>
        <taxon>Dikarya</taxon>
        <taxon>Basidiomycota</taxon>
        <taxon>Agaricomycotina</taxon>
        <taxon>Tremellomycetes</taxon>
        <taxon>Filobasidiales</taxon>
        <taxon>Filobasidiaceae</taxon>
        <taxon>Naganishia</taxon>
    </lineage>
</organism>
<reference evidence="1" key="1">
    <citation type="submission" date="2023-04" db="EMBL/GenBank/DDBJ databases">
        <title>Draft Genome sequencing of Naganishia species isolated from polar environments using Oxford Nanopore Technology.</title>
        <authorList>
            <person name="Leo P."/>
            <person name="Venkateswaran K."/>
        </authorList>
    </citation>
    <scope>NUCLEOTIDE SEQUENCE</scope>
    <source>
        <strain evidence="1">MNA-CCFEE 5423</strain>
    </source>
</reference>
<proteinExistence type="predicted"/>
<sequence>MVNTAAKTDDVVMKDAAAETAVKTPAVVPFALDKGMLFVASFQTDIDKEHAITEIQANLALIHRAVDSLEPRLTARALRNLTTLRKHTIHSDGFKEVLSTLYQKESESKNQLEKLVNLLPPAPKASEEGESIEKTTSNVTSVEVDETTTAGGKITQAKEKRPAWAGRAGAEPLPEADVYVRLLVIVGLMDHKLVEEAYSYAKATAAYIQSLNRRTMDHLAAKVYFYFARCAELLKRDEELRPLLLAAQSTAFLRHDEDTQATLINCLLRNYFNSHLYDQADKLVSKITWPESAGNPQSARYLFYLGRIRAIQLNYSSSHECLLNAVRRAPVAHVAPGFYQTVHKFFIVVELLMGDIPERALFRQPILRKALVPYFQIVQAVRVGDLEAFQTALNNHASRFHADGTYSLILRLRHNVIKTALRMISLAYSRISLKDICLKLHLDSEEDTEYIVAKAIRDGVIDAEVDHENGWMKSTEVGDLYGTDEPRKRFEARIDYCNQLHNESVKAMRYPLNGPKPDMEDSELVRERQLDIEQALQEMDDEDMF</sequence>
<dbReference type="EMBL" id="JASBWT010000004">
    <property type="protein sequence ID" value="KAJ9105284.1"/>
    <property type="molecule type" value="Genomic_DNA"/>
</dbReference>
<keyword evidence="2" id="KW-1185">Reference proteome</keyword>
<gene>
    <name evidence="1" type="ORF">QFC21_001652</name>
</gene>
<name>A0ACC2W233_9TREE</name>
<comment type="caution">
    <text evidence="1">The sequence shown here is derived from an EMBL/GenBank/DDBJ whole genome shotgun (WGS) entry which is preliminary data.</text>
</comment>
<accession>A0ACC2W233</accession>
<evidence type="ECO:0000313" key="2">
    <source>
        <dbReference type="Proteomes" id="UP001227268"/>
    </source>
</evidence>
<protein>
    <submittedName>
        <fullName evidence="1">Uncharacterized protein</fullName>
    </submittedName>
</protein>